<dbReference type="Pfam" id="PF06325">
    <property type="entry name" value="PrmA"/>
    <property type="match status" value="1"/>
</dbReference>
<comment type="similarity">
    <text evidence="3">Belongs to the methyltransferase superfamily. ETFBKMT family.</text>
</comment>
<dbReference type="InterPro" id="IPR050078">
    <property type="entry name" value="Ribosomal_L11_MeTrfase_PrmA"/>
</dbReference>
<organism evidence="6 7">
    <name type="scientific">Plakobranchus ocellatus</name>
    <dbReference type="NCBI Taxonomy" id="259542"/>
    <lineage>
        <taxon>Eukaryota</taxon>
        <taxon>Metazoa</taxon>
        <taxon>Spiralia</taxon>
        <taxon>Lophotrochozoa</taxon>
        <taxon>Mollusca</taxon>
        <taxon>Gastropoda</taxon>
        <taxon>Heterobranchia</taxon>
        <taxon>Euthyneura</taxon>
        <taxon>Panpulmonata</taxon>
        <taxon>Sacoglossa</taxon>
        <taxon>Placobranchoidea</taxon>
        <taxon>Plakobranchidae</taxon>
        <taxon>Plakobranchus</taxon>
    </lineage>
</organism>
<dbReference type="GO" id="GO:0016279">
    <property type="term" value="F:protein-lysine N-methyltransferase activity"/>
    <property type="evidence" value="ECO:0007669"/>
    <property type="project" value="TreeGrafter"/>
</dbReference>
<dbReference type="Gene3D" id="3.40.50.150">
    <property type="entry name" value="Vaccinia Virus protein VP39"/>
    <property type="match status" value="1"/>
</dbReference>
<reference evidence="6 7" key="1">
    <citation type="journal article" date="2021" name="Elife">
        <title>Chloroplast acquisition without the gene transfer in kleptoplastic sea slugs, Plakobranchus ocellatus.</title>
        <authorList>
            <person name="Maeda T."/>
            <person name="Takahashi S."/>
            <person name="Yoshida T."/>
            <person name="Shimamura S."/>
            <person name="Takaki Y."/>
            <person name="Nagai Y."/>
            <person name="Toyoda A."/>
            <person name="Suzuki Y."/>
            <person name="Arimoto A."/>
            <person name="Ishii H."/>
            <person name="Satoh N."/>
            <person name="Nishiyama T."/>
            <person name="Hasebe M."/>
            <person name="Maruyama T."/>
            <person name="Minagawa J."/>
            <person name="Obokata J."/>
            <person name="Shigenobu S."/>
        </authorList>
    </citation>
    <scope>NUCLEOTIDE SEQUENCE [LARGE SCALE GENOMIC DNA]</scope>
</reference>
<dbReference type="AlphaFoldDB" id="A0AAV4AQX1"/>
<dbReference type="PANTHER" id="PTHR43648:SF1">
    <property type="entry name" value="ELECTRON TRANSFER FLAVOPROTEIN BETA SUBUNIT LYSINE METHYLTRANSFERASE"/>
    <property type="match status" value="1"/>
</dbReference>
<dbReference type="SUPFAM" id="SSF53335">
    <property type="entry name" value="S-adenosyl-L-methionine-dependent methyltransferases"/>
    <property type="match status" value="1"/>
</dbReference>
<dbReference type="Proteomes" id="UP000735302">
    <property type="component" value="Unassembled WGS sequence"/>
</dbReference>
<evidence type="ECO:0000256" key="5">
    <source>
        <dbReference type="ARBA" id="ARBA00042266"/>
    </source>
</evidence>
<protein>
    <recommendedName>
        <fullName evidence="5">ETFB lysine methyltransferase</fullName>
    </recommendedName>
    <alternativeName>
        <fullName evidence="4">Protein N-lysine methyltransferase METTL20</fullName>
    </alternativeName>
</protein>
<keyword evidence="7" id="KW-1185">Reference proteome</keyword>
<dbReference type="CDD" id="cd02440">
    <property type="entry name" value="AdoMet_MTases"/>
    <property type="match status" value="1"/>
</dbReference>
<evidence type="ECO:0000256" key="4">
    <source>
        <dbReference type="ARBA" id="ARBA00041867"/>
    </source>
</evidence>
<evidence type="ECO:0000256" key="2">
    <source>
        <dbReference type="ARBA" id="ARBA00022679"/>
    </source>
</evidence>
<dbReference type="PANTHER" id="PTHR43648">
    <property type="entry name" value="ELECTRON TRANSFER FLAVOPROTEIN BETA SUBUNIT LYSINE METHYLTRANSFERASE"/>
    <property type="match status" value="1"/>
</dbReference>
<evidence type="ECO:0000256" key="1">
    <source>
        <dbReference type="ARBA" id="ARBA00022603"/>
    </source>
</evidence>
<keyword evidence="1 6" id="KW-0489">Methyltransferase</keyword>
<dbReference type="EMBL" id="BLXT01004186">
    <property type="protein sequence ID" value="GFO10566.1"/>
    <property type="molecule type" value="Genomic_DNA"/>
</dbReference>
<name>A0AAV4AQX1_9GAST</name>
<sequence>MCGLDTEQTAPRLNRCTAFIVQHWGIDDTGMAAALSKAFLRCLIREHTQLSRDHLTPELMLHLITPACHLWSAKFENSPFDDPFWAFYWPGGQALTRYIFDNPHVVRGKTVLDIGSGCGSSAIAASLVGASKAVANDIDAVAEVAISMNSEKNGASVIPDTSNYLMFPTVPSPDPSRFDIIFMGDMFYDPDFTQLIDDWLAGIGRETMVLIGDPGRLLFMEHPLMSKLKPVARYSLNKTSQLENNGLTDASVWRLIM</sequence>
<proteinExistence type="inferred from homology"/>
<gene>
    <name evidence="6" type="ORF">PoB_003707100</name>
</gene>
<evidence type="ECO:0000313" key="6">
    <source>
        <dbReference type="EMBL" id="GFO10566.1"/>
    </source>
</evidence>
<dbReference type="GO" id="GO:0005759">
    <property type="term" value="C:mitochondrial matrix"/>
    <property type="evidence" value="ECO:0007669"/>
    <property type="project" value="TreeGrafter"/>
</dbReference>
<evidence type="ECO:0000313" key="7">
    <source>
        <dbReference type="Proteomes" id="UP000735302"/>
    </source>
</evidence>
<keyword evidence="2" id="KW-0808">Transferase</keyword>
<evidence type="ECO:0000256" key="3">
    <source>
        <dbReference type="ARBA" id="ARBA00037932"/>
    </source>
</evidence>
<comment type="caution">
    <text evidence="6">The sequence shown here is derived from an EMBL/GenBank/DDBJ whole genome shotgun (WGS) entry which is preliminary data.</text>
</comment>
<dbReference type="GO" id="GO:0032259">
    <property type="term" value="P:methylation"/>
    <property type="evidence" value="ECO:0007669"/>
    <property type="project" value="UniProtKB-KW"/>
</dbReference>
<dbReference type="InterPro" id="IPR029063">
    <property type="entry name" value="SAM-dependent_MTases_sf"/>
</dbReference>
<accession>A0AAV4AQX1</accession>